<keyword evidence="5" id="KW-0946">Virion</keyword>
<dbReference type="Proteomes" id="UP000198253">
    <property type="component" value="Chromosome I"/>
</dbReference>
<dbReference type="GO" id="GO:0016491">
    <property type="term" value="F:oxidoreductase activity"/>
    <property type="evidence" value="ECO:0007669"/>
    <property type="project" value="InterPro"/>
</dbReference>
<keyword evidence="6" id="KW-1185">Reference proteome</keyword>
<name>A0A1C5A9C0_MICEC</name>
<evidence type="ECO:0000259" key="3">
    <source>
        <dbReference type="Pfam" id="PF07731"/>
    </source>
</evidence>
<evidence type="ECO:0000256" key="2">
    <source>
        <dbReference type="SAM" id="MobiDB-lite"/>
    </source>
</evidence>
<sequence>MNLSRRRLIQLAGGAAAAVPLAGCSELGDRLGDNLGTRSGSSTGSKMESELDVPDQFKVPLPRPEVLKPTNSDGTTDFYELTQRSAKVEIVPGHKTEIWGYNGTFPGPTIESRAGRRTVVRHRNELSVPVVVHLHGGKTPPEHDGYPIDYILPNGGWKPGDSMGGHDMAPGNTSPGTKDYIYPLDQPAATLWYHDHRMDFTGPQVYRGLAGFHIVRDDEEDALPLPKGERDVPLFICDRAFAEDGSFRYPSADHNLHDPGVTGQFSNGVLGDVILVNGAPWPIMDVTNTRYRFRVLNGSNARRYGLSLDPKPSDGSSFVQIGSDSGLLGAPIGHDKIEIAPAERYDLVIDFSKFKVGTKVTLRNELDNGKLGAIMQFHVARSASDDSTVPSRLADFEQLDRSMAVQTRQFLFGQGVSGGKQIWTVNGKPFDPKRIDAQPKLGSVEIWKLVTDVHHPVHLHLAHFQVLSRQGRPPSARDAGWKDTVDILPGQVVEVLAKFTGYKGKYVFHCHNLEHEDMVMMSNLEVV</sequence>
<reference evidence="6" key="1">
    <citation type="submission" date="2016-06" db="EMBL/GenBank/DDBJ databases">
        <authorList>
            <person name="Varghese N."/>
            <person name="Submissions Spin"/>
        </authorList>
    </citation>
    <scope>NUCLEOTIDE SEQUENCE [LARGE SCALE GENOMIC DNA]</scope>
    <source>
        <strain evidence="6">DSM 43816</strain>
    </source>
</reference>
<feature type="region of interest" description="Disordered" evidence="2">
    <location>
        <begin position="30"/>
        <end position="52"/>
    </location>
</feature>
<dbReference type="PANTHER" id="PTHR48267">
    <property type="entry name" value="CUPREDOXIN SUPERFAMILY PROTEIN"/>
    <property type="match status" value="1"/>
</dbReference>
<dbReference type="InterPro" id="IPR045087">
    <property type="entry name" value="Cu-oxidase_fam"/>
</dbReference>
<dbReference type="InterPro" id="IPR011707">
    <property type="entry name" value="Cu-oxidase-like_N"/>
</dbReference>
<dbReference type="PROSITE" id="PS51318">
    <property type="entry name" value="TAT"/>
    <property type="match status" value="1"/>
</dbReference>
<protein>
    <submittedName>
        <fullName evidence="5">Spore coat protein A</fullName>
    </submittedName>
</protein>
<accession>A0A1C5A9C0</accession>
<dbReference type="SUPFAM" id="SSF49503">
    <property type="entry name" value="Cupredoxins"/>
    <property type="match status" value="3"/>
</dbReference>
<evidence type="ECO:0000256" key="1">
    <source>
        <dbReference type="ARBA" id="ARBA00010609"/>
    </source>
</evidence>
<dbReference type="InterPro" id="IPR008972">
    <property type="entry name" value="Cupredoxin"/>
</dbReference>
<dbReference type="Pfam" id="PF07731">
    <property type="entry name" value="Cu-oxidase_2"/>
    <property type="match status" value="1"/>
</dbReference>
<feature type="compositionally biased region" description="Polar residues" evidence="2">
    <location>
        <begin position="36"/>
        <end position="46"/>
    </location>
</feature>
<gene>
    <name evidence="5" type="ORF">GA0070618_6574</name>
</gene>
<evidence type="ECO:0000313" key="5">
    <source>
        <dbReference type="EMBL" id="SCF41810.1"/>
    </source>
</evidence>
<feature type="domain" description="Plastocyanin-like" evidence="4">
    <location>
        <begin position="176"/>
        <end position="219"/>
    </location>
</feature>
<feature type="domain" description="Plastocyanin-like" evidence="3">
    <location>
        <begin position="421"/>
        <end position="526"/>
    </location>
</feature>
<evidence type="ECO:0000259" key="4">
    <source>
        <dbReference type="Pfam" id="PF07732"/>
    </source>
</evidence>
<evidence type="ECO:0000313" key="6">
    <source>
        <dbReference type="Proteomes" id="UP000198253"/>
    </source>
</evidence>
<dbReference type="Gene3D" id="2.60.40.420">
    <property type="entry name" value="Cupredoxins - blue copper proteins"/>
    <property type="match status" value="3"/>
</dbReference>
<dbReference type="AlphaFoldDB" id="A0A1C5A9C0"/>
<dbReference type="OrthoDB" id="345021at2"/>
<dbReference type="InParanoid" id="A0A1C5A9C0"/>
<feature type="domain" description="Plastocyanin-like" evidence="4">
    <location>
        <begin position="87"/>
        <end position="150"/>
    </location>
</feature>
<dbReference type="PANTHER" id="PTHR48267:SF1">
    <property type="entry name" value="BILIRUBIN OXIDASE"/>
    <property type="match status" value="1"/>
</dbReference>
<dbReference type="EMBL" id="LT607413">
    <property type="protein sequence ID" value="SCF41810.1"/>
    <property type="molecule type" value="Genomic_DNA"/>
</dbReference>
<comment type="similarity">
    <text evidence="1">Belongs to the multicopper oxidase family.</text>
</comment>
<dbReference type="InterPro" id="IPR006311">
    <property type="entry name" value="TAT_signal"/>
</dbReference>
<keyword evidence="5" id="KW-0167">Capsid protein</keyword>
<dbReference type="GO" id="GO:0005507">
    <property type="term" value="F:copper ion binding"/>
    <property type="evidence" value="ECO:0007669"/>
    <property type="project" value="InterPro"/>
</dbReference>
<organism evidence="5 6">
    <name type="scientific">Micromonospora echinospora</name>
    <name type="common">Micromonospora purpurea</name>
    <dbReference type="NCBI Taxonomy" id="1877"/>
    <lineage>
        <taxon>Bacteria</taxon>
        <taxon>Bacillati</taxon>
        <taxon>Actinomycetota</taxon>
        <taxon>Actinomycetes</taxon>
        <taxon>Micromonosporales</taxon>
        <taxon>Micromonosporaceae</taxon>
        <taxon>Micromonospora</taxon>
    </lineage>
</organism>
<dbReference type="InterPro" id="IPR011706">
    <property type="entry name" value="Cu-oxidase_C"/>
</dbReference>
<dbReference type="RefSeq" id="WP_088985072.1">
    <property type="nucleotide sequence ID" value="NZ_LT607413.1"/>
</dbReference>
<dbReference type="Pfam" id="PF07732">
    <property type="entry name" value="Cu-oxidase_3"/>
    <property type="match status" value="2"/>
</dbReference>
<proteinExistence type="inferred from homology"/>